<evidence type="ECO:0008006" key="4">
    <source>
        <dbReference type="Google" id="ProtNLM"/>
    </source>
</evidence>
<dbReference type="RefSeq" id="WP_130645868.1">
    <property type="nucleotide sequence ID" value="NZ_PGCL01000001.1"/>
</dbReference>
<dbReference type="PIRSF" id="PIRSF022062">
    <property type="entry name" value="UCP022062"/>
    <property type="match status" value="1"/>
</dbReference>
<dbReference type="AlphaFoldDB" id="A0A483CRQ2"/>
<proteinExistence type="inferred from homology"/>
<dbReference type="InterPro" id="IPR013926">
    <property type="entry name" value="CGI121/TPRKB"/>
</dbReference>
<evidence type="ECO:0000256" key="1">
    <source>
        <dbReference type="ARBA" id="ARBA00005546"/>
    </source>
</evidence>
<keyword evidence="3" id="KW-1185">Reference proteome</keyword>
<organism evidence="2 3">
    <name type="scientific">Methanofollis fontis</name>
    <dbReference type="NCBI Taxonomy" id="2052832"/>
    <lineage>
        <taxon>Archaea</taxon>
        <taxon>Methanobacteriati</taxon>
        <taxon>Methanobacteriota</taxon>
        <taxon>Stenosarchaea group</taxon>
        <taxon>Methanomicrobia</taxon>
        <taxon>Methanomicrobiales</taxon>
        <taxon>Methanomicrobiaceae</taxon>
        <taxon>Methanofollis</taxon>
    </lineage>
</organism>
<dbReference type="EMBL" id="PGCL01000001">
    <property type="protein sequence ID" value="TAJ45508.1"/>
    <property type="molecule type" value="Genomic_DNA"/>
</dbReference>
<reference evidence="2 3" key="1">
    <citation type="submission" date="2017-11" db="EMBL/GenBank/DDBJ databases">
        <title>Isolation and Characterization of Methanofollis Species from Methane Seep Offshore SW Taiwan.</title>
        <authorList>
            <person name="Teng N.-H."/>
            <person name="Lai M.-C."/>
            <person name="Chen S.-C."/>
        </authorList>
    </citation>
    <scope>NUCLEOTIDE SEQUENCE [LARGE SCALE GENOMIC DNA]</scope>
    <source>
        <strain evidence="2 3">FWC-SCC2</strain>
    </source>
</reference>
<gene>
    <name evidence="2" type="ORF">CUJ86_01915</name>
</gene>
<evidence type="ECO:0000313" key="3">
    <source>
        <dbReference type="Proteomes" id="UP000292580"/>
    </source>
</evidence>
<dbReference type="InterPro" id="IPR016799">
    <property type="entry name" value="UCP022062"/>
</dbReference>
<dbReference type="Proteomes" id="UP000292580">
    <property type="component" value="Unassembled WGS sequence"/>
</dbReference>
<evidence type="ECO:0000313" key="2">
    <source>
        <dbReference type="EMBL" id="TAJ45508.1"/>
    </source>
</evidence>
<dbReference type="Gene3D" id="3.30.2380.10">
    <property type="entry name" value="CGI121/TPRKB"/>
    <property type="match status" value="1"/>
</dbReference>
<dbReference type="SUPFAM" id="SSF143870">
    <property type="entry name" value="PF0523-like"/>
    <property type="match status" value="1"/>
</dbReference>
<dbReference type="Pfam" id="PF08617">
    <property type="entry name" value="CGI-121"/>
    <property type="match status" value="1"/>
</dbReference>
<comment type="similarity">
    <text evidence="1">Belongs to the CGI121/TPRKB family.</text>
</comment>
<sequence>MSECRVLQAVIEIPSLPAFLSYVRRIGERNRTHIIFLDAGALAGRRHAEKAVRQAVRSWQEGRAIANSLEMEALLYAAGTRQCRVAAEIGLHEGENHCYVCLHPPSEEAEEALGPLLRWSTGDWEEIDDARRQRLMERYGITAEELDAAGGRILPLVLERVAMLDVNR</sequence>
<dbReference type="InterPro" id="IPR036504">
    <property type="entry name" value="CGI121/TPRKB_sf"/>
</dbReference>
<protein>
    <recommendedName>
        <fullName evidence="4">Kinase binding protein CGI-121</fullName>
    </recommendedName>
</protein>
<dbReference type="OrthoDB" id="69587at2157"/>
<dbReference type="NCBIfam" id="NF011465">
    <property type="entry name" value="PRK14886.1-1"/>
    <property type="match status" value="1"/>
</dbReference>
<accession>A0A483CRQ2</accession>
<name>A0A483CRQ2_9EURY</name>
<comment type="caution">
    <text evidence="2">The sequence shown here is derived from an EMBL/GenBank/DDBJ whole genome shotgun (WGS) entry which is preliminary data.</text>
</comment>